<keyword evidence="2" id="KW-1185">Reference proteome</keyword>
<organism evidence="1 2">
    <name type="scientific">Candolleomyces eurysporus</name>
    <dbReference type="NCBI Taxonomy" id="2828524"/>
    <lineage>
        <taxon>Eukaryota</taxon>
        <taxon>Fungi</taxon>
        <taxon>Dikarya</taxon>
        <taxon>Basidiomycota</taxon>
        <taxon>Agaricomycotina</taxon>
        <taxon>Agaricomycetes</taxon>
        <taxon>Agaricomycetidae</taxon>
        <taxon>Agaricales</taxon>
        <taxon>Agaricineae</taxon>
        <taxon>Psathyrellaceae</taxon>
        <taxon>Candolleomyces</taxon>
    </lineage>
</organism>
<gene>
    <name evidence="1" type="ORF">H1R20_g15503</name>
</gene>
<dbReference type="AlphaFoldDB" id="A0A9W8IRF9"/>
<accession>A0A9W8IRF9</accession>
<reference evidence="1" key="1">
    <citation type="submission" date="2022-06" db="EMBL/GenBank/DDBJ databases">
        <title>Genome Sequence of Candolleomyces eurysporus.</title>
        <authorList>
            <person name="Buettner E."/>
        </authorList>
    </citation>
    <scope>NUCLEOTIDE SEQUENCE</scope>
    <source>
        <strain evidence="1">VTCC 930004</strain>
    </source>
</reference>
<evidence type="ECO:0000313" key="2">
    <source>
        <dbReference type="Proteomes" id="UP001140091"/>
    </source>
</evidence>
<feature type="non-terminal residue" evidence="1">
    <location>
        <position position="1"/>
    </location>
</feature>
<evidence type="ECO:0000313" key="1">
    <source>
        <dbReference type="EMBL" id="KAJ2921597.1"/>
    </source>
</evidence>
<dbReference type="EMBL" id="JANBPK010001576">
    <property type="protein sequence ID" value="KAJ2921597.1"/>
    <property type="molecule type" value="Genomic_DNA"/>
</dbReference>
<dbReference type="Proteomes" id="UP001140091">
    <property type="component" value="Unassembled WGS sequence"/>
</dbReference>
<sequence>MSEKSHPNPQTLDKREVTDGFECGVTDGFFDLAYTEANEEGKADTTGPAGCYIASNTPVTVKLSTERRKETFGLNGSTIIPRQQGERTLQLSATIDPTANVEKKQAQGQPIFEYRAHYVDPKPRENWCIVF</sequence>
<proteinExistence type="predicted"/>
<protein>
    <submittedName>
        <fullName evidence="1">Uncharacterized protein</fullName>
    </submittedName>
</protein>
<name>A0A9W8IRF9_9AGAR</name>
<comment type="caution">
    <text evidence="1">The sequence shown here is derived from an EMBL/GenBank/DDBJ whole genome shotgun (WGS) entry which is preliminary data.</text>
</comment>